<dbReference type="PANTHER" id="PTHR42928">
    <property type="entry name" value="TRICARBOXYLATE-BINDING PROTEIN"/>
    <property type="match status" value="1"/>
</dbReference>
<gene>
    <name evidence="3" type="ORF">LMS43_03445</name>
</gene>
<dbReference type="SUPFAM" id="SSF53850">
    <property type="entry name" value="Periplasmic binding protein-like II"/>
    <property type="match status" value="1"/>
</dbReference>
<accession>A0ABT8EGG0</accession>
<dbReference type="InterPro" id="IPR005064">
    <property type="entry name" value="BUG"/>
</dbReference>
<comment type="similarity">
    <text evidence="1">Belongs to the UPF0065 (bug) family.</text>
</comment>
<proteinExistence type="inferred from homology"/>
<name>A0ABT8EGG0_9BURK</name>
<keyword evidence="2" id="KW-0732">Signal</keyword>
<evidence type="ECO:0000256" key="2">
    <source>
        <dbReference type="SAM" id="SignalP"/>
    </source>
</evidence>
<sequence length="325" mass="35023">MKKLSSLSLVLSAAAFSLCGPVLAQSSYPERAVRLIVPFSAGGGQDIFMRHAAPIISEHLGQTVFIENKPGAAGVIGANYVKASRPDGYTLLVGTAATHGMLQAMTKDLSFDAEKDFEPIGLIANVPLVLAVNNNVPANNVTELVNILRDKPQDHPYASSGTGAPLHLAGELFKKETKVESVHVPYKGSGPAMQDLVAGRISYMFDTFAATNPHVEAGTLKRLGIASENRFAGDPELPTLKEQGYDVVANSWTGIFAPAGTPKEVQLKILDALQKTMNDEALGKKLLVIGFEPNTQIDSERFRQFVSNELKKWQEVVTVAKIERN</sequence>
<dbReference type="RefSeq" id="WP_266122340.1">
    <property type="nucleotide sequence ID" value="NZ_JAJHNU010000001.1"/>
</dbReference>
<dbReference type="Gene3D" id="3.40.190.150">
    <property type="entry name" value="Bordetella uptake gene, domain 1"/>
    <property type="match status" value="1"/>
</dbReference>
<comment type="caution">
    <text evidence="3">The sequence shown here is derived from an EMBL/GenBank/DDBJ whole genome shotgun (WGS) entry which is preliminary data.</text>
</comment>
<dbReference type="Proteomes" id="UP001168613">
    <property type="component" value="Unassembled WGS sequence"/>
</dbReference>
<dbReference type="PIRSF" id="PIRSF017082">
    <property type="entry name" value="YflP"/>
    <property type="match status" value="1"/>
</dbReference>
<evidence type="ECO:0000313" key="4">
    <source>
        <dbReference type="Proteomes" id="UP001168613"/>
    </source>
</evidence>
<dbReference type="PANTHER" id="PTHR42928:SF5">
    <property type="entry name" value="BLR1237 PROTEIN"/>
    <property type="match status" value="1"/>
</dbReference>
<keyword evidence="4" id="KW-1185">Reference proteome</keyword>
<evidence type="ECO:0000256" key="1">
    <source>
        <dbReference type="ARBA" id="ARBA00006987"/>
    </source>
</evidence>
<dbReference type="Gene3D" id="3.40.190.10">
    <property type="entry name" value="Periplasmic binding protein-like II"/>
    <property type="match status" value="1"/>
</dbReference>
<dbReference type="CDD" id="cd07012">
    <property type="entry name" value="PBP2_Bug_TTT"/>
    <property type="match status" value="1"/>
</dbReference>
<feature type="chain" id="PRO_5046942150" evidence="2">
    <location>
        <begin position="25"/>
        <end position="325"/>
    </location>
</feature>
<reference evidence="3" key="1">
    <citation type="submission" date="2021-11" db="EMBL/GenBank/DDBJ databases">
        <title>Draft genome sequence of Alcaligenes endophyticus type strain CCUG 75668T.</title>
        <authorList>
            <person name="Salva-Serra F."/>
            <person name="Duran R.E."/>
            <person name="Seeger M."/>
            <person name="Moore E.R.B."/>
            <person name="Jaen-Luchoro D."/>
        </authorList>
    </citation>
    <scope>NUCLEOTIDE SEQUENCE</scope>
    <source>
        <strain evidence="3">CCUG 75668</strain>
    </source>
</reference>
<dbReference type="Pfam" id="PF03401">
    <property type="entry name" value="TctC"/>
    <property type="match status" value="1"/>
</dbReference>
<evidence type="ECO:0000313" key="3">
    <source>
        <dbReference type="EMBL" id="MDN4120340.1"/>
    </source>
</evidence>
<feature type="signal peptide" evidence="2">
    <location>
        <begin position="1"/>
        <end position="24"/>
    </location>
</feature>
<organism evidence="3 4">
    <name type="scientific">Alcaligenes endophyticus</name>
    <dbReference type="NCBI Taxonomy" id="1929088"/>
    <lineage>
        <taxon>Bacteria</taxon>
        <taxon>Pseudomonadati</taxon>
        <taxon>Pseudomonadota</taxon>
        <taxon>Betaproteobacteria</taxon>
        <taxon>Burkholderiales</taxon>
        <taxon>Alcaligenaceae</taxon>
        <taxon>Alcaligenes</taxon>
    </lineage>
</organism>
<dbReference type="InterPro" id="IPR042100">
    <property type="entry name" value="Bug_dom1"/>
</dbReference>
<dbReference type="EMBL" id="JAJHNU010000001">
    <property type="protein sequence ID" value="MDN4120340.1"/>
    <property type="molecule type" value="Genomic_DNA"/>
</dbReference>
<protein>
    <submittedName>
        <fullName evidence="3">Tripartite tricarboxylate transporter substrate binding protein</fullName>
    </submittedName>
</protein>